<dbReference type="Gene3D" id="3.40.630.30">
    <property type="match status" value="1"/>
</dbReference>
<evidence type="ECO:0000313" key="3">
    <source>
        <dbReference type="Proteomes" id="UP000609346"/>
    </source>
</evidence>
<dbReference type="InterPro" id="IPR016181">
    <property type="entry name" value="Acyl_CoA_acyltransferase"/>
</dbReference>
<protein>
    <submittedName>
        <fullName evidence="2">GNAT family N-acetyltransferase</fullName>
    </submittedName>
</protein>
<dbReference type="PROSITE" id="PS51186">
    <property type="entry name" value="GNAT"/>
    <property type="match status" value="1"/>
</dbReference>
<dbReference type="SUPFAM" id="SSF55729">
    <property type="entry name" value="Acyl-CoA N-acyltransferases (Nat)"/>
    <property type="match status" value="1"/>
</dbReference>
<gene>
    <name evidence="2" type="ORF">H8B09_11010</name>
</gene>
<evidence type="ECO:0000259" key="1">
    <source>
        <dbReference type="PROSITE" id="PS51186"/>
    </source>
</evidence>
<dbReference type="RefSeq" id="WP_191203541.1">
    <property type="nucleotide sequence ID" value="NZ_JACXZA010000002.1"/>
</dbReference>
<accession>A0ABR8MTL0</accession>
<organism evidence="2 3">
    <name type="scientific">Paenibacillus terricola</name>
    <dbReference type="NCBI Taxonomy" id="2763503"/>
    <lineage>
        <taxon>Bacteria</taxon>
        <taxon>Bacillati</taxon>
        <taxon>Bacillota</taxon>
        <taxon>Bacilli</taxon>
        <taxon>Bacillales</taxon>
        <taxon>Paenibacillaceae</taxon>
        <taxon>Paenibacillus</taxon>
    </lineage>
</organism>
<dbReference type="EMBL" id="JACXZA010000002">
    <property type="protein sequence ID" value="MBD3919284.1"/>
    <property type="molecule type" value="Genomic_DNA"/>
</dbReference>
<proteinExistence type="predicted"/>
<dbReference type="Pfam" id="PF00583">
    <property type="entry name" value="Acetyltransf_1"/>
    <property type="match status" value="1"/>
</dbReference>
<dbReference type="InterPro" id="IPR000182">
    <property type="entry name" value="GNAT_dom"/>
</dbReference>
<dbReference type="Proteomes" id="UP000609346">
    <property type="component" value="Unassembled WGS sequence"/>
</dbReference>
<reference evidence="2 3" key="1">
    <citation type="submission" date="2020-09" db="EMBL/GenBank/DDBJ databases">
        <title>Paenibacillus sp. strain PR3 16S rRNA gene Genome sequencing and assembly.</title>
        <authorList>
            <person name="Kim J."/>
        </authorList>
    </citation>
    <scope>NUCLEOTIDE SEQUENCE [LARGE SCALE GENOMIC DNA]</scope>
    <source>
        <strain evidence="2 3">PR3</strain>
    </source>
</reference>
<comment type="caution">
    <text evidence="2">The sequence shown here is derived from an EMBL/GenBank/DDBJ whole genome shotgun (WGS) entry which is preliminary data.</text>
</comment>
<sequence>MTGLREMHIEDYDQMIALWRSIEGLSVSNADSRTNIEKYLARNEGFSFVYEIEGRIVGTILCGHDGRRGFIYHTAVSPQYRKQSIGQQMVDRCLHQLSEEGIDKCHIFVIDDNEVGNQFWTRNNWEKRSGFSVYSKDTH</sequence>
<dbReference type="CDD" id="cd04301">
    <property type="entry name" value="NAT_SF"/>
    <property type="match status" value="1"/>
</dbReference>
<evidence type="ECO:0000313" key="2">
    <source>
        <dbReference type="EMBL" id="MBD3919284.1"/>
    </source>
</evidence>
<keyword evidence="3" id="KW-1185">Reference proteome</keyword>
<feature type="domain" description="N-acetyltransferase" evidence="1">
    <location>
        <begin position="2"/>
        <end position="139"/>
    </location>
</feature>
<name>A0ABR8MTL0_9BACL</name>